<organism evidence="8 9">
    <name type="scientific">Pristionchus fissidentatus</name>
    <dbReference type="NCBI Taxonomy" id="1538716"/>
    <lineage>
        <taxon>Eukaryota</taxon>
        <taxon>Metazoa</taxon>
        <taxon>Ecdysozoa</taxon>
        <taxon>Nematoda</taxon>
        <taxon>Chromadorea</taxon>
        <taxon>Rhabditida</taxon>
        <taxon>Rhabditina</taxon>
        <taxon>Diplogasteromorpha</taxon>
        <taxon>Diplogasteroidea</taxon>
        <taxon>Neodiplogasteridae</taxon>
        <taxon>Pristionchus</taxon>
    </lineage>
</organism>
<keyword evidence="2" id="KW-0808">Transferase</keyword>
<protein>
    <recommendedName>
        <fullName evidence="1">glutathione transferase</fullName>
        <ecNumber evidence="1">2.5.1.18</ecNumber>
    </recommendedName>
    <alternativeName>
        <fullName evidence="5">GST class-sigma</fullName>
    </alternativeName>
</protein>
<dbReference type="FunFam" id="1.20.1050.10:FF:000031">
    <property type="entry name" value="Glutathione S-Transferase"/>
    <property type="match status" value="1"/>
</dbReference>
<accession>A0AAV5VWU6</accession>
<dbReference type="SUPFAM" id="SSF47616">
    <property type="entry name" value="GST C-terminal domain-like"/>
    <property type="match status" value="1"/>
</dbReference>
<dbReference type="InterPro" id="IPR036249">
    <property type="entry name" value="Thioredoxin-like_sf"/>
</dbReference>
<dbReference type="EC" id="2.5.1.18" evidence="1"/>
<evidence type="ECO:0000256" key="4">
    <source>
        <dbReference type="ARBA" id="ARBA00047960"/>
    </source>
</evidence>
<dbReference type="PANTHER" id="PTHR11571">
    <property type="entry name" value="GLUTATHIONE S-TRANSFERASE"/>
    <property type="match status" value="1"/>
</dbReference>
<feature type="domain" description="GST N-terminal" evidence="6">
    <location>
        <begin position="2"/>
        <end position="79"/>
    </location>
</feature>
<dbReference type="Gene3D" id="1.20.1050.10">
    <property type="match status" value="1"/>
</dbReference>
<dbReference type="EMBL" id="BTSY01000004">
    <property type="protein sequence ID" value="GMT23192.1"/>
    <property type="molecule type" value="Genomic_DNA"/>
</dbReference>
<dbReference type="Pfam" id="PF02798">
    <property type="entry name" value="GST_N"/>
    <property type="match status" value="1"/>
</dbReference>
<gene>
    <name evidence="8" type="ORF">PFISCL1PPCAC_14489</name>
</gene>
<feature type="domain" description="GST C-terminal" evidence="7">
    <location>
        <begin position="102"/>
        <end position="224"/>
    </location>
</feature>
<evidence type="ECO:0000313" key="9">
    <source>
        <dbReference type="Proteomes" id="UP001432322"/>
    </source>
</evidence>
<dbReference type="InterPro" id="IPR004045">
    <property type="entry name" value="Glutathione_S-Trfase_N"/>
</dbReference>
<dbReference type="PANTHER" id="PTHR11571:SF224">
    <property type="entry name" value="HEMATOPOIETIC PROSTAGLANDIN D SYNTHASE"/>
    <property type="match status" value="1"/>
</dbReference>
<dbReference type="CDD" id="cd03192">
    <property type="entry name" value="GST_C_Sigma_like"/>
    <property type="match status" value="1"/>
</dbReference>
<dbReference type="SFLD" id="SFLDG00363">
    <property type="entry name" value="AMPS_(cytGST):_Alpha-__Mu-__Pi"/>
    <property type="match status" value="1"/>
</dbReference>
<comment type="catalytic activity">
    <reaction evidence="4">
        <text>RX + glutathione = an S-substituted glutathione + a halide anion + H(+)</text>
        <dbReference type="Rhea" id="RHEA:16437"/>
        <dbReference type="ChEBI" id="CHEBI:15378"/>
        <dbReference type="ChEBI" id="CHEBI:16042"/>
        <dbReference type="ChEBI" id="CHEBI:17792"/>
        <dbReference type="ChEBI" id="CHEBI:57925"/>
        <dbReference type="ChEBI" id="CHEBI:90779"/>
        <dbReference type="EC" id="2.5.1.18"/>
    </reaction>
</comment>
<reference evidence="8" key="1">
    <citation type="submission" date="2023-10" db="EMBL/GenBank/DDBJ databases">
        <title>Genome assembly of Pristionchus species.</title>
        <authorList>
            <person name="Yoshida K."/>
            <person name="Sommer R.J."/>
        </authorList>
    </citation>
    <scope>NUCLEOTIDE SEQUENCE</scope>
    <source>
        <strain evidence="8">RS5133</strain>
    </source>
</reference>
<evidence type="ECO:0000256" key="5">
    <source>
        <dbReference type="ARBA" id="ARBA00078118"/>
    </source>
</evidence>
<dbReference type="AlphaFoldDB" id="A0AAV5VWU6"/>
<dbReference type="CDD" id="cd03039">
    <property type="entry name" value="GST_N_Sigma_like"/>
    <property type="match status" value="1"/>
</dbReference>
<dbReference type="Pfam" id="PF14497">
    <property type="entry name" value="GST_C_3"/>
    <property type="match status" value="1"/>
</dbReference>
<sequence>MPTYKFNYFDSRGLVQISRQMFILSGTPFEDNRIPKEQWPELKKTMPFGTMPVLEVDGKQIPQSLAIARYLAKEFGETIRFNTPNPIDNHKILTLHTICKEKIEVEAWVDAIADQAMDLFAEIRPYFMVAMGAVPGDKEQMKKDVALPALEKHFGYLEKVASKNGSNGHLVGSSLTFVDLMVSEFVTTFSQFFPSLTDSYPAVAAVKTKTINTPKLKEWIEKRP</sequence>
<dbReference type="GO" id="GO:0004364">
    <property type="term" value="F:glutathione transferase activity"/>
    <property type="evidence" value="ECO:0007669"/>
    <property type="project" value="UniProtKB-EC"/>
</dbReference>
<dbReference type="PROSITE" id="PS50404">
    <property type="entry name" value="GST_NTER"/>
    <property type="match status" value="1"/>
</dbReference>
<dbReference type="InterPro" id="IPR010987">
    <property type="entry name" value="Glutathione-S-Trfase_C-like"/>
</dbReference>
<evidence type="ECO:0000259" key="6">
    <source>
        <dbReference type="PROSITE" id="PS50404"/>
    </source>
</evidence>
<name>A0AAV5VWU6_9BILA</name>
<evidence type="ECO:0000256" key="2">
    <source>
        <dbReference type="ARBA" id="ARBA00022679"/>
    </source>
</evidence>
<dbReference type="SUPFAM" id="SSF52833">
    <property type="entry name" value="Thioredoxin-like"/>
    <property type="match status" value="1"/>
</dbReference>
<dbReference type="SFLD" id="SFLDS00019">
    <property type="entry name" value="Glutathione_Transferase_(cytos"/>
    <property type="match status" value="1"/>
</dbReference>
<comment type="similarity">
    <text evidence="3">Belongs to the GST superfamily. Sigma family.</text>
</comment>
<dbReference type="FunFam" id="3.40.30.10:FF:000189">
    <property type="entry name" value="Glutathione S-Transferase"/>
    <property type="match status" value="1"/>
</dbReference>
<comment type="caution">
    <text evidence="8">The sequence shown here is derived from an EMBL/GenBank/DDBJ whole genome shotgun (WGS) entry which is preliminary data.</text>
</comment>
<keyword evidence="9" id="KW-1185">Reference proteome</keyword>
<evidence type="ECO:0000313" key="8">
    <source>
        <dbReference type="EMBL" id="GMT23192.1"/>
    </source>
</evidence>
<feature type="non-terminal residue" evidence="8">
    <location>
        <position position="224"/>
    </location>
</feature>
<evidence type="ECO:0000256" key="1">
    <source>
        <dbReference type="ARBA" id="ARBA00012452"/>
    </source>
</evidence>
<evidence type="ECO:0000256" key="3">
    <source>
        <dbReference type="ARBA" id="ARBA00038317"/>
    </source>
</evidence>
<dbReference type="Gene3D" id="3.40.30.10">
    <property type="entry name" value="Glutaredoxin"/>
    <property type="match status" value="1"/>
</dbReference>
<dbReference type="InterPro" id="IPR004046">
    <property type="entry name" value="GST_C"/>
</dbReference>
<proteinExistence type="inferred from homology"/>
<dbReference type="PROSITE" id="PS50405">
    <property type="entry name" value="GST_CTER"/>
    <property type="match status" value="1"/>
</dbReference>
<dbReference type="GO" id="GO:0005737">
    <property type="term" value="C:cytoplasm"/>
    <property type="evidence" value="ECO:0007669"/>
    <property type="project" value="UniProtKB-ARBA"/>
</dbReference>
<dbReference type="InterPro" id="IPR036282">
    <property type="entry name" value="Glutathione-S-Trfase_C_sf"/>
</dbReference>
<dbReference type="InterPro" id="IPR050213">
    <property type="entry name" value="GST_superfamily"/>
</dbReference>
<dbReference type="InterPro" id="IPR040079">
    <property type="entry name" value="Glutathione_S-Trfase"/>
</dbReference>
<dbReference type="GO" id="GO:0006749">
    <property type="term" value="P:glutathione metabolic process"/>
    <property type="evidence" value="ECO:0007669"/>
    <property type="project" value="TreeGrafter"/>
</dbReference>
<dbReference type="Proteomes" id="UP001432322">
    <property type="component" value="Unassembled WGS sequence"/>
</dbReference>
<evidence type="ECO:0000259" key="7">
    <source>
        <dbReference type="PROSITE" id="PS50405"/>
    </source>
</evidence>